<proteinExistence type="inferred from homology"/>
<accession>A0A3R5WP55</accession>
<dbReference type="FunFam" id="2.170.130.10:FF:000008">
    <property type="entry name" value="SusC/RagA family TonB-linked outer membrane protein"/>
    <property type="match status" value="1"/>
</dbReference>
<keyword evidence="4 8" id="KW-0812">Transmembrane</keyword>
<keyword evidence="3 8" id="KW-1134">Transmembrane beta strand</keyword>
<dbReference type="InterPro" id="IPR039426">
    <property type="entry name" value="TonB-dep_rcpt-like"/>
</dbReference>
<evidence type="ECO:0000256" key="4">
    <source>
        <dbReference type="ARBA" id="ARBA00022692"/>
    </source>
</evidence>
<dbReference type="Gene3D" id="2.40.170.20">
    <property type="entry name" value="TonB-dependent receptor, beta-barrel domain"/>
    <property type="match status" value="1"/>
</dbReference>
<dbReference type="Pfam" id="PF13715">
    <property type="entry name" value="CarbopepD_reg_2"/>
    <property type="match status" value="1"/>
</dbReference>
<keyword evidence="7 8" id="KW-0998">Cell outer membrane</keyword>
<feature type="domain" description="TonB-dependent receptor plug" evidence="12">
    <location>
        <begin position="120"/>
        <end position="225"/>
    </location>
</feature>
<dbReference type="InterPro" id="IPR037066">
    <property type="entry name" value="Plug_dom_sf"/>
</dbReference>
<dbReference type="PROSITE" id="PS52016">
    <property type="entry name" value="TONB_DEPENDENT_REC_3"/>
    <property type="match status" value="1"/>
</dbReference>
<evidence type="ECO:0000313" key="14">
    <source>
        <dbReference type="Proteomes" id="UP000283872"/>
    </source>
</evidence>
<evidence type="ECO:0000256" key="8">
    <source>
        <dbReference type="PROSITE-ProRule" id="PRU01360"/>
    </source>
</evidence>
<comment type="caution">
    <text evidence="13">The sequence shown here is derived from an EMBL/GenBank/DDBJ whole genome shotgun (WGS) entry which is preliminary data.</text>
</comment>
<evidence type="ECO:0000259" key="12">
    <source>
        <dbReference type="Pfam" id="PF07715"/>
    </source>
</evidence>
<dbReference type="InterPro" id="IPR012910">
    <property type="entry name" value="Plug_dom"/>
</dbReference>
<evidence type="ECO:0000256" key="1">
    <source>
        <dbReference type="ARBA" id="ARBA00004571"/>
    </source>
</evidence>
<organism evidence="13 14">
    <name type="scientific">Segatella copri</name>
    <dbReference type="NCBI Taxonomy" id="165179"/>
    <lineage>
        <taxon>Bacteria</taxon>
        <taxon>Pseudomonadati</taxon>
        <taxon>Bacteroidota</taxon>
        <taxon>Bacteroidia</taxon>
        <taxon>Bacteroidales</taxon>
        <taxon>Prevotellaceae</taxon>
        <taxon>Segatella</taxon>
    </lineage>
</organism>
<evidence type="ECO:0000256" key="3">
    <source>
        <dbReference type="ARBA" id="ARBA00022452"/>
    </source>
</evidence>
<dbReference type="NCBIfam" id="TIGR04056">
    <property type="entry name" value="OMP_RagA_SusC"/>
    <property type="match status" value="1"/>
</dbReference>
<comment type="similarity">
    <text evidence="8 9">Belongs to the TonB-dependent receptor family.</text>
</comment>
<dbReference type="Pfam" id="PF07715">
    <property type="entry name" value="Plug"/>
    <property type="match status" value="1"/>
</dbReference>
<evidence type="ECO:0000313" key="13">
    <source>
        <dbReference type="EMBL" id="RGS18532.1"/>
    </source>
</evidence>
<name>A0A3R5WP55_9BACT</name>
<evidence type="ECO:0000256" key="7">
    <source>
        <dbReference type="ARBA" id="ARBA00023237"/>
    </source>
</evidence>
<dbReference type="InterPro" id="IPR036942">
    <property type="entry name" value="Beta-barrel_TonB_sf"/>
</dbReference>
<dbReference type="InterPro" id="IPR023996">
    <property type="entry name" value="TonB-dep_OMP_SusC/RagA"/>
</dbReference>
<dbReference type="EMBL" id="QRVA01000003">
    <property type="protein sequence ID" value="RGS18532.1"/>
    <property type="molecule type" value="Genomic_DNA"/>
</dbReference>
<gene>
    <name evidence="13" type="ORF">DWY11_02495</name>
</gene>
<evidence type="ECO:0000256" key="2">
    <source>
        <dbReference type="ARBA" id="ARBA00022448"/>
    </source>
</evidence>
<keyword evidence="2 8" id="KW-0813">Transport</keyword>
<evidence type="ECO:0000256" key="9">
    <source>
        <dbReference type="RuleBase" id="RU003357"/>
    </source>
</evidence>
<protein>
    <submittedName>
        <fullName evidence="13">TonB-dependent receptor</fullName>
    </submittedName>
</protein>
<keyword evidence="5 9" id="KW-0798">TonB box</keyword>
<evidence type="ECO:0000256" key="5">
    <source>
        <dbReference type="ARBA" id="ARBA00023077"/>
    </source>
</evidence>
<keyword evidence="6 8" id="KW-0472">Membrane</keyword>
<comment type="subcellular location">
    <subcellularLocation>
        <location evidence="1 8">Cell outer membrane</location>
        <topology evidence="1 8">Multi-pass membrane protein</topology>
    </subcellularLocation>
</comment>
<dbReference type="InterPro" id="IPR008969">
    <property type="entry name" value="CarboxyPept-like_regulatory"/>
</dbReference>
<feature type="signal peptide" evidence="10">
    <location>
        <begin position="1"/>
        <end position="26"/>
    </location>
</feature>
<dbReference type="AlphaFoldDB" id="A0A3R5WP55"/>
<feature type="chain" id="PRO_5018745268" evidence="10">
    <location>
        <begin position="27"/>
        <end position="1024"/>
    </location>
</feature>
<evidence type="ECO:0000256" key="10">
    <source>
        <dbReference type="SAM" id="SignalP"/>
    </source>
</evidence>
<dbReference type="Gene3D" id="2.170.130.10">
    <property type="entry name" value="TonB-dependent receptor, plug domain"/>
    <property type="match status" value="1"/>
</dbReference>
<sequence length="1024" mass="112393">MRKMNDYRRFLTFVFLLMISGSAALAQELMKVTGLVVDQNAEPLIGVTIKVKDDAKSGTVTGLDGDFSIMVQKGKTLVFSYLGYQTKEVAAITSKLKVNMKEDNKVLDEVVVVGYGVQKKSSVTGAISQVKKEDMENRTITNAKSALQGKTAGVQIVSSSARPGASPTVRIRGFSSNGSSDPLYVVDGVRLGDISGIDPNDIASMEVLKDAASAAIYGAEAGNGVVLITTKKGTVGSGKITYDFQYAIESLAKKPKLLNAEEYIQYMKEGKTFTEDFLLKNWDGTTNTSWVDAIYGKGKMQKHNLGFMGGNQNGNYYLSLTYLDNDGMVRGNNDLYRRLTATINAEYQIKPWLKVGTTNQIEKYNARSVSEGTEYGSMMAAVLSMDPLTPVVYEGGNLPAHVASALASGKHLLTNAAGNYYGVSAFYNGEQFNPFVMRDNGISRNSGFNVNGSIYADFKPIKDLVITSRLGYRLSGTRSSSTSLPYYGNQTQSRDYVDQSASSSTSIYYQWENFANYMKKFGDHTVNAMVGMSFQESTYDFVQGGLQANGEDAVKKNNPLFYYLNFASASATKSVGGEKTRSAKYSYFGRLSYDYKNRYYLQASLRADAADLSKLPATNRWGYFPAVSGGWTISEEKFFEPLRDVVASLKLRASWGQNGSLAALSGYAYSTDMAQGSIYPLVPGNNYTTSVTPSSMGNDKLKWETSEQTDLGIDALLFAGRMNFSMDYFVKKTKDLLVSGTTPSLVIGGTTSPINAGNVSNKGFEFELGWRDNIGDFSYSVRGNLATLKNEVTYLDPSLTRLQGTTFMNVPLTYFEKGYPVYYFRGYQFTGIDPKTGDPTFADLNDSGDLTDDDKMDLGSAIPDFTYGITLTAAYKGFDLAVFGSGASGNKIFNCINRTDFPMVNKMKELFYDDRWTESNPNGSKPRAGANNMDKYATSSAMVYDGSYFKIKQIQLGYSLPKTLLKKVAISNLRLYVSLDDFFTITKYPGFDPEVSTNDVVGMGIDKGGYPTSRKVVMGFNLEF</sequence>
<reference evidence="13 14" key="1">
    <citation type="submission" date="2018-08" db="EMBL/GenBank/DDBJ databases">
        <title>A genome reference for cultivated species of the human gut microbiota.</title>
        <authorList>
            <person name="Zou Y."/>
            <person name="Xue W."/>
            <person name="Luo G."/>
        </authorList>
    </citation>
    <scope>NUCLEOTIDE SEQUENCE [LARGE SCALE GENOMIC DNA]</scope>
    <source>
        <strain evidence="13 14">AF24-12</strain>
    </source>
</reference>
<dbReference type="InterPro" id="IPR023997">
    <property type="entry name" value="TonB-dep_OMP_SusC/RagA_CS"/>
</dbReference>
<keyword evidence="13" id="KW-0675">Receptor</keyword>
<dbReference type="InterPro" id="IPR000531">
    <property type="entry name" value="Beta-barrel_TonB"/>
</dbReference>
<keyword evidence="10" id="KW-0732">Signal</keyword>
<dbReference type="Proteomes" id="UP000283872">
    <property type="component" value="Unassembled WGS sequence"/>
</dbReference>
<feature type="domain" description="TonB-dependent receptor-like beta-barrel" evidence="11">
    <location>
        <begin position="419"/>
        <end position="834"/>
    </location>
</feature>
<dbReference type="SUPFAM" id="SSF49464">
    <property type="entry name" value="Carboxypeptidase regulatory domain-like"/>
    <property type="match status" value="1"/>
</dbReference>
<dbReference type="Pfam" id="PF00593">
    <property type="entry name" value="TonB_dep_Rec_b-barrel"/>
    <property type="match status" value="1"/>
</dbReference>
<dbReference type="NCBIfam" id="TIGR04057">
    <property type="entry name" value="SusC_RagA_signa"/>
    <property type="match status" value="1"/>
</dbReference>
<evidence type="ECO:0000256" key="6">
    <source>
        <dbReference type="ARBA" id="ARBA00023136"/>
    </source>
</evidence>
<dbReference type="Gene3D" id="2.60.40.1120">
    <property type="entry name" value="Carboxypeptidase-like, regulatory domain"/>
    <property type="match status" value="1"/>
</dbReference>
<dbReference type="GO" id="GO:0009279">
    <property type="term" value="C:cell outer membrane"/>
    <property type="evidence" value="ECO:0007669"/>
    <property type="project" value="UniProtKB-SubCell"/>
</dbReference>
<dbReference type="SUPFAM" id="SSF56935">
    <property type="entry name" value="Porins"/>
    <property type="match status" value="1"/>
</dbReference>
<evidence type="ECO:0000259" key="11">
    <source>
        <dbReference type="Pfam" id="PF00593"/>
    </source>
</evidence>